<dbReference type="EC" id="2.7.13.3" evidence="3"/>
<dbReference type="Gene3D" id="1.10.287.130">
    <property type="match status" value="1"/>
</dbReference>
<evidence type="ECO:0000256" key="5">
    <source>
        <dbReference type="ARBA" id="ARBA00022553"/>
    </source>
</evidence>
<dbReference type="RefSeq" id="WP_005582878.1">
    <property type="nucleotide sequence ID" value="NZ_LT669839.1"/>
</dbReference>
<dbReference type="SUPFAM" id="SSF158472">
    <property type="entry name" value="HAMP domain-like"/>
    <property type="match status" value="1"/>
</dbReference>
<dbReference type="InterPro" id="IPR005467">
    <property type="entry name" value="His_kinase_dom"/>
</dbReference>
<keyword evidence="9 17" id="KW-0418">Kinase</keyword>
<dbReference type="SUPFAM" id="SSF103190">
    <property type="entry name" value="Sensory domain-like"/>
    <property type="match status" value="1"/>
</dbReference>
<evidence type="ECO:0000256" key="3">
    <source>
        <dbReference type="ARBA" id="ARBA00012438"/>
    </source>
</evidence>
<reference evidence="17 18" key="1">
    <citation type="submission" date="2016-11" db="EMBL/GenBank/DDBJ databases">
        <authorList>
            <person name="Manzoor S."/>
        </authorList>
    </citation>
    <scope>NUCLEOTIDE SEQUENCE [LARGE SCALE GENOMIC DNA]</scope>
    <source>
        <strain evidence="17">Clostridium ultunense strain Esp</strain>
    </source>
</reference>
<organism evidence="17 18">
    <name type="scientific">[Clostridium] ultunense Esp</name>
    <dbReference type="NCBI Taxonomy" id="1288971"/>
    <lineage>
        <taxon>Bacteria</taxon>
        <taxon>Bacillati</taxon>
        <taxon>Bacillota</taxon>
        <taxon>Tissierellia</taxon>
        <taxon>Tissierellales</taxon>
        <taxon>Tepidimicrobiaceae</taxon>
        <taxon>Schnuerera</taxon>
    </lineage>
</organism>
<keyword evidence="4" id="KW-1003">Cell membrane</keyword>
<evidence type="ECO:0000259" key="16">
    <source>
        <dbReference type="PROSITE" id="PS50885"/>
    </source>
</evidence>
<dbReference type="PRINTS" id="PR00344">
    <property type="entry name" value="BCTRLSENSOR"/>
</dbReference>
<keyword evidence="6" id="KW-0808">Transferase</keyword>
<dbReference type="InterPro" id="IPR029151">
    <property type="entry name" value="Sensor-like_sf"/>
</dbReference>
<dbReference type="SMART" id="SM00387">
    <property type="entry name" value="HATPase_c"/>
    <property type="match status" value="1"/>
</dbReference>
<dbReference type="GO" id="GO:0005886">
    <property type="term" value="C:plasma membrane"/>
    <property type="evidence" value="ECO:0007669"/>
    <property type="project" value="UniProtKB-SubCell"/>
</dbReference>
<keyword evidence="8" id="KW-0547">Nucleotide-binding</keyword>
<comment type="subcellular location">
    <subcellularLocation>
        <location evidence="2">Cell membrane</location>
        <topology evidence="2">Multi-pass membrane protein</topology>
    </subcellularLocation>
</comment>
<dbReference type="InterPro" id="IPR003660">
    <property type="entry name" value="HAMP_dom"/>
</dbReference>
<dbReference type="CDD" id="cd00082">
    <property type="entry name" value="HisKA"/>
    <property type="match status" value="1"/>
</dbReference>
<dbReference type="GO" id="GO:0000155">
    <property type="term" value="F:phosphorelay sensor kinase activity"/>
    <property type="evidence" value="ECO:0007669"/>
    <property type="project" value="InterPro"/>
</dbReference>
<name>M1YRQ3_9FIRM</name>
<feature type="transmembrane region" description="Helical" evidence="14">
    <location>
        <begin position="6"/>
        <end position="24"/>
    </location>
</feature>
<evidence type="ECO:0000256" key="9">
    <source>
        <dbReference type="ARBA" id="ARBA00022777"/>
    </source>
</evidence>
<dbReference type="OrthoDB" id="2359336at2"/>
<dbReference type="GO" id="GO:0005524">
    <property type="term" value="F:ATP binding"/>
    <property type="evidence" value="ECO:0007669"/>
    <property type="project" value="UniProtKB-KW"/>
</dbReference>
<dbReference type="SUPFAM" id="SSF47384">
    <property type="entry name" value="Homodimeric domain of signal transducing histidine kinase"/>
    <property type="match status" value="1"/>
</dbReference>
<feature type="domain" description="Histidine kinase" evidence="15">
    <location>
        <begin position="240"/>
        <end position="458"/>
    </location>
</feature>
<dbReference type="CDD" id="cd06225">
    <property type="entry name" value="HAMP"/>
    <property type="match status" value="1"/>
</dbReference>
<keyword evidence="12" id="KW-0902">Two-component regulatory system</keyword>
<dbReference type="FunFam" id="1.10.287.130:FF:000001">
    <property type="entry name" value="Two-component sensor histidine kinase"/>
    <property type="match status" value="1"/>
</dbReference>
<dbReference type="Proteomes" id="UP000245423">
    <property type="component" value="Chromosome 1"/>
</dbReference>
<evidence type="ECO:0000256" key="4">
    <source>
        <dbReference type="ARBA" id="ARBA00022475"/>
    </source>
</evidence>
<keyword evidence="11 14" id="KW-1133">Transmembrane helix</keyword>
<dbReference type="InterPro" id="IPR003661">
    <property type="entry name" value="HisK_dim/P_dom"/>
</dbReference>
<dbReference type="EMBL" id="LT669839">
    <property type="protein sequence ID" value="SHD78125.1"/>
    <property type="molecule type" value="Genomic_DNA"/>
</dbReference>
<sequence length="458" mass="51651">MLIIYSLIIIFAFLAFSTLMLNNYRNTQIRNTEIRLFQTANIVADTYKGNLEDIIFARIMVKSYGKQSNSRILVIDSNKEVLIDNFNSYIGKTINNKEIKSSLDGKSKSGLYMTDDKDILQLSVPIILNDGIKNKIIGTVLISTSLDSLNKDVEELKGNMLKIAVSALVVSLVLTIIATNNMTKPLRNLSYGVKRLSLGDLGYEVKSKTKGEIGMLIQAFNNMSHRLSKIEKSRKTFINSISHELKTPLTSMKVLIESLSMGENDIEIYKEYLSDIYGEAERMEDLVNYLMNSIKLEDIILDIKKEDLGEVLEDTVKLILPYAEKNGVALSFNNSKNIIVKCDRDRIREVLFNIIDNAIKYRDEEKEYNWVSITLEKSKNKAIITVEDNGLGIDEKNLPSIFQGGFRVLDESIGQGFNIEGYGIGLAIVKNIIDKHNWKISVESSLKLGSIFTITIPL</sequence>
<dbReference type="Gene3D" id="3.30.565.10">
    <property type="entry name" value="Histidine kinase-like ATPase, C-terminal domain"/>
    <property type="match status" value="1"/>
</dbReference>
<evidence type="ECO:0000256" key="6">
    <source>
        <dbReference type="ARBA" id="ARBA00022679"/>
    </source>
</evidence>
<evidence type="ECO:0000256" key="7">
    <source>
        <dbReference type="ARBA" id="ARBA00022692"/>
    </source>
</evidence>
<evidence type="ECO:0000256" key="10">
    <source>
        <dbReference type="ARBA" id="ARBA00022840"/>
    </source>
</evidence>
<evidence type="ECO:0000256" key="11">
    <source>
        <dbReference type="ARBA" id="ARBA00022989"/>
    </source>
</evidence>
<dbReference type="Pfam" id="PF00672">
    <property type="entry name" value="HAMP"/>
    <property type="match status" value="1"/>
</dbReference>
<evidence type="ECO:0000256" key="13">
    <source>
        <dbReference type="ARBA" id="ARBA00023136"/>
    </source>
</evidence>
<dbReference type="SUPFAM" id="SSF55874">
    <property type="entry name" value="ATPase domain of HSP90 chaperone/DNA topoisomerase II/histidine kinase"/>
    <property type="match status" value="1"/>
</dbReference>
<evidence type="ECO:0000259" key="15">
    <source>
        <dbReference type="PROSITE" id="PS50109"/>
    </source>
</evidence>
<evidence type="ECO:0000256" key="1">
    <source>
        <dbReference type="ARBA" id="ARBA00000085"/>
    </source>
</evidence>
<dbReference type="InterPro" id="IPR036890">
    <property type="entry name" value="HATPase_C_sf"/>
</dbReference>
<dbReference type="InterPro" id="IPR003594">
    <property type="entry name" value="HATPase_dom"/>
</dbReference>
<protein>
    <recommendedName>
        <fullName evidence="3">histidine kinase</fullName>
        <ecNumber evidence="3">2.7.13.3</ecNumber>
    </recommendedName>
</protein>
<comment type="catalytic activity">
    <reaction evidence="1">
        <text>ATP + protein L-histidine = ADP + protein N-phospho-L-histidine.</text>
        <dbReference type="EC" id="2.7.13.3"/>
    </reaction>
</comment>
<keyword evidence="7 14" id="KW-0812">Transmembrane</keyword>
<evidence type="ECO:0000256" key="14">
    <source>
        <dbReference type="SAM" id="Phobius"/>
    </source>
</evidence>
<evidence type="ECO:0000313" key="18">
    <source>
        <dbReference type="Proteomes" id="UP000245423"/>
    </source>
</evidence>
<dbReference type="SMART" id="SM00388">
    <property type="entry name" value="HisKA"/>
    <property type="match status" value="1"/>
</dbReference>
<evidence type="ECO:0000256" key="12">
    <source>
        <dbReference type="ARBA" id="ARBA00023012"/>
    </source>
</evidence>
<dbReference type="SMART" id="SM00304">
    <property type="entry name" value="HAMP"/>
    <property type="match status" value="1"/>
</dbReference>
<keyword evidence="10" id="KW-0067">ATP-binding</keyword>
<dbReference type="InterPro" id="IPR050398">
    <property type="entry name" value="HssS/ArlS-like"/>
</dbReference>
<evidence type="ECO:0000256" key="8">
    <source>
        <dbReference type="ARBA" id="ARBA00022741"/>
    </source>
</evidence>
<dbReference type="PANTHER" id="PTHR45528">
    <property type="entry name" value="SENSOR HISTIDINE KINASE CPXA"/>
    <property type="match status" value="1"/>
</dbReference>
<evidence type="ECO:0000256" key="2">
    <source>
        <dbReference type="ARBA" id="ARBA00004651"/>
    </source>
</evidence>
<feature type="domain" description="HAMP" evidence="16">
    <location>
        <begin position="180"/>
        <end position="232"/>
    </location>
</feature>
<dbReference type="PANTHER" id="PTHR45528:SF1">
    <property type="entry name" value="SENSOR HISTIDINE KINASE CPXA"/>
    <property type="match status" value="1"/>
</dbReference>
<keyword evidence="18" id="KW-1185">Reference proteome</keyword>
<evidence type="ECO:0000313" key="17">
    <source>
        <dbReference type="EMBL" id="SHD78125.1"/>
    </source>
</evidence>
<dbReference type="AlphaFoldDB" id="M1YRQ3"/>
<dbReference type="HOGENOM" id="CLU_000445_89_6_9"/>
<keyword evidence="5" id="KW-0597">Phosphoprotein</keyword>
<dbReference type="PROSITE" id="PS50885">
    <property type="entry name" value="HAMP"/>
    <property type="match status" value="1"/>
</dbReference>
<dbReference type="InterPro" id="IPR036097">
    <property type="entry name" value="HisK_dim/P_sf"/>
</dbReference>
<keyword evidence="13 14" id="KW-0472">Membrane</keyword>
<dbReference type="Gene3D" id="6.10.340.10">
    <property type="match status" value="1"/>
</dbReference>
<dbReference type="Pfam" id="PF00512">
    <property type="entry name" value="HisKA"/>
    <property type="match status" value="1"/>
</dbReference>
<proteinExistence type="predicted"/>
<gene>
    <name evidence="17" type="ORF">CUESP1_2793</name>
</gene>
<accession>M1YRQ3</accession>
<dbReference type="Pfam" id="PF02518">
    <property type="entry name" value="HATPase_c"/>
    <property type="match status" value="1"/>
</dbReference>
<dbReference type="PROSITE" id="PS50109">
    <property type="entry name" value="HIS_KIN"/>
    <property type="match status" value="1"/>
</dbReference>
<dbReference type="InterPro" id="IPR004358">
    <property type="entry name" value="Sig_transdc_His_kin-like_C"/>
</dbReference>